<accession>A0ACC3SSD0</accession>
<protein>
    <submittedName>
        <fullName evidence="1">Uncharacterized protein</fullName>
    </submittedName>
</protein>
<comment type="caution">
    <text evidence="1">The sequence shown here is derived from an EMBL/GenBank/DDBJ whole genome shotgun (WGS) entry which is preliminary data.</text>
</comment>
<sequence length="290" mass="32291">MSGPPYRSTTANIGGVPTVPIDVPICAVFIVLFVFGAICHMTLLVTNSRRGHRFRLSGMLFGYNMARITTCVMRIVWATRKTNVRIAIAANVFSNAGVFIAFIVNLVLAQRLCLSVFPGLRKTFKTAFTALYVLVVLILAASITAIVQSVYTLRTDIHRIDRDIQLTAITMIFVIACLPLPLVLLAVVAARRHPPLPFGAGSWNGKVMTLMTTTLLAVTVAGFRLGTTWETPRAATDPAWYDARWCYYFFNFVMDIAIIYAFLVARIDKRFHTLSKEEEEARSRSAKMES</sequence>
<dbReference type="Proteomes" id="UP001320706">
    <property type="component" value="Unassembled WGS sequence"/>
</dbReference>
<evidence type="ECO:0000313" key="1">
    <source>
        <dbReference type="EMBL" id="KAK8222135.1"/>
    </source>
</evidence>
<organism evidence="1 2">
    <name type="scientific">Zalaria obscura</name>
    <dbReference type="NCBI Taxonomy" id="2024903"/>
    <lineage>
        <taxon>Eukaryota</taxon>
        <taxon>Fungi</taxon>
        <taxon>Dikarya</taxon>
        <taxon>Ascomycota</taxon>
        <taxon>Pezizomycotina</taxon>
        <taxon>Dothideomycetes</taxon>
        <taxon>Dothideomycetidae</taxon>
        <taxon>Dothideales</taxon>
        <taxon>Zalariaceae</taxon>
        <taxon>Zalaria</taxon>
    </lineage>
</organism>
<evidence type="ECO:0000313" key="2">
    <source>
        <dbReference type="Proteomes" id="UP001320706"/>
    </source>
</evidence>
<reference evidence="1" key="1">
    <citation type="submission" date="2024-02" db="EMBL/GenBank/DDBJ databases">
        <title>Metagenome Assembled Genome of Zalaria obscura JY119.</title>
        <authorList>
            <person name="Vighnesh L."/>
            <person name="Jagadeeshwari U."/>
            <person name="Venkata Ramana C."/>
            <person name="Sasikala C."/>
        </authorList>
    </citation>
    <scope>NUCLEOTIDE SEQUENCE</scope>
    <source>
        <strain evidence="1">JY119</strain>
    </source>
</reference>
<proteinExistence type="predicted"/>
<keyword evidence="2" id="KW-1185">Reference proteome</keyword>
<name>A0ACC3SSD0_9PEZI</name>
<gene>
    <name evidence="1" type="ORF">M8818_000306</name>
</gene>
<dbReference type="EMBL" id="JAMKPW020000001">
    <property type="protein sequence ID" value="KAK8222135.1"/>
    <property type="molecule type" value="Genomic_DNA"/>
</dbReference>